<dbReference type="GO" id="GO:0004130">
    <property type="term" value="F:cytochrome-c peroxidase activity"/>
    <property type="evidence" value="ECO:0007669"/>
    <property type="project" value="TreeGrafter"/>
</dbReference>
<dbReference type="EMBL" id="MJEH01000061">
    <property type="protein sequence ID" value="OEH91530.1"/>
    <property type="molecule type" value="Genomic_DNA"/>
</dbReference>
<feature type="compositionally biased region" description="Polar residues" evidence="1">
    <location>
        <begin position="16"/>
        <end position="28"/>
    </location>
</feature>
<dbReference type="AlphaFoldDB" id="A0A1E5LBT9"/>
<comment type="caution">
    <text evidence="2">The sequence shown here is derived from an EMBL/GenBank/DDBJ whole genome shotgun (WGS) entry which is preliminary data.</text>
</comment>
<dbReference type="InterPro" id="IPR051395">
    <property type="entry name" value="Cytochrome_c_Peroxidase/MauG"/>
</dbReference>
<name>A0A1E5LBT9_9BACI</name>
<evidence type="ECO:0000313" key="2">
    <source>
        <dbReference type="EMBL" id="OEH91530.1"/>
    </source>
</evidence>
<protein>
    <recommendedName>
        <fullName evidence="4">Cytochrome c domain-containing protein</fullName>
    </recommendedName>
</protein>
<reference evidence="2 3" key="1">
    <citation type="submission" date="2016-08" db="EMBL/GenBank/DDBJ databases">
        <title>Genome of Bacillus solimangrovi GH2-4.</title>
        <authorList>
            <person name="Lim S."/>
            <person name="Kim B.-C."/>
        </authorList>
    </citation>
    <scope>NUCLEOTIDE SEQUENCE [LARGE SCALE GENOMIC DNA]</scope>
    <source>
        <strain evidence="2 3">GH2-4</strain>
    </source>
</reference>
<dbReference type="GO" id="GO:0020037">
    <property type="term" value="F:heme binding"/>
    <property type="evidence" value="ECO:0007669"/>
    <property type="project" value="InterPro"/>
</dbReference>
<sequence length="77" mass="8749">MIPEFDVNSDGDARANFTNPRNRNEFDTPTLSGVWATELYLHDGSAKTIEDAISRHQYEEQSQLSKGEIMALAEYVR</sequence>
<dbReference type="Proteomes" id="UP000095209">
    <property type="component" value="Unassembled WGS sequence"/>
</dbReference>
<dbReference type="PANTHER" id="PTHR30600">
    <property type="entry name" value="CYTOCHROME C PEROXIDASE-RELATED"/>
    <property type="match status" value="1"/>
</dbReference>
<organism evidence="2 3">
    <name type="scientific">Bacillus solimangrovi</name>
    <dbReference type="NCBI Taxonomy" id="1305675"/>
    <lineage>
        <taxon>Bacteria</taxon>
        <taxon>Bacillati</taxon>
        <taxon>Bacillota</taxon>
        <taxon>Bacilli</taxon>
        <taxon>Bacillales</taxon>
        <taxon>Bacillaceae</taxon>
        <taxon>Bacillus</taxon>
    </lineage>
</organism>
<dbReference type="STRING" id="1305675.BFG57_05300"/>
<dbReference type="GO" id="GO:0009055">
    <property type="term" value="F:electron transfer activity"/>
    <property type="evidence" value="ECO:0007669"/>
    <property type="project" value="InterPro"/>
</dbReference>
<feature type="region of interest" description="Disordered" evidence="1">
    <location>
        <begin position="1"/>
        <end position="28"/>
    </location>
</feature>
<proteinExistence type="predicted"/>
<dbReference type="InterPro" id="IPR036909">
    <property type="entry name" value="Cyt_c-like_dom_sf"/>
</dbReference>
<evidence type="ECO:0000313" key="3">
    <source>
        <dbReference type="Proteomes" id="UP000095209"/>
    </source>
</evidence>
<dbReference type="Gene3D" id="1.10.760.10">
    <property type="entry name" value="Cytochrome c-like domain"/>
    <property type="match status" value="1"/>
</dbReference>
<dbReference type="SUPFAM" id="SSF46626">
    <property type="entry name" value="Cytochrome c"/>
    <property type="match status" value="1"/>
</dbReference>
<evidence type="ECO:0000256" key="1">
    <source>
        <dbReference type="SAM" id="MobiDB-lite"/>
    </source>
</evidence>
<gene>
    <name evidence="2" type="ORF">BFG57_05300</name>
</gene>
<accession>A0A1E5LBT9</accession>
<evidence type="ECO:0008006" key="4">
    <source>
        <dbReference type="Google" id="ProtNLM"/>
    </source>
</evidence>
<keyword evidence="3" id="KW-1185">Reference proteome</keyword>